<protein>
    <recommendedName>
        <fullName evidence="3">Immunity protein</fullName>
    </recommendedName>
</protein>
<proteinExistence type="predicted"/>
<dbReference type="EMBL" id="LXEQ01000007">
    <property type="protein sequence ID" value="OAT32491.1"/>
    <property type="molecule type" value="Genomic_DNA"/>
</dbReference>
<comment type="caution">
    <text evidence="1">The sequence shown here is derived from an EMBL/GenBank/DDBJ whole genome shotgun (WGS) entry which is preliminary data.</text>
</comment>
<reference evidence="1 2" key="1">
    <citation type="submission" date="2016-04" db="EMBL/GenBank/DDBJ databases">
        <title>ATOL: Assembling a taxonomically balanced genome-scale reconstruction of the evolutionary history of the Enterobacteriaceae.</title>
        <authorList>
            <person name="Plunkett G.III."/>
            <person name="Neeno-Eckwall E.C."/>
            <person name="Glasner J.D."/>
            <person name="Perna N.T."/>
        </authorList>
    </citation>
    <scope>NUCLEOTIDE SEQUENCE [LARGE SCALE GENOMIC DNA]</scope>
    <source>
        <strain evidence="1 2">ATCC 51602</strain>
    </source>
</reference>
<dbReference type="Proteomes" id="UP000078407">
    <property type="component" value="Unassembled WGS sequence"/>
</dbReference>
<evidence type="ECO:0000313" key="1">
    <source>
        <dbReference type="EMBL" id="OAT32491.1"/>
    </source>
</evidence>
<name>A0ABX2WDB9_9ENTR</name>
<evidence type="ECO:0000313" key="2">
    <source>
        <dbReference type="Proteomes" id="UP000078407"/>
    </source>
</evidence>
<keyword evidence="2" id="KW-1185">Reference proteome</keyword>
<gene>
    <name evidence="1" type="ORF">M976_00548</name>
</gene>
<sequence>MMNMKIDFYQEVQVVPDAKNSKYVGRKGVVLGISEEDGVIYGYAVILHDKENTVYFEKDDLVPTGVVFKREDFY</sequence>
<organism evidence="1 2">
    <name type="scientific">Buttiauxella ferragutiae ATCC 51602</name>
    <dbReference type="NCBI Taxonomy" id="1354252"/>
    <lineage>
        <taxon>Bacteria</taxon>
        <taxon>Pseudomonadati</taxon>
        <taxon>Pseudomonadota</taxon>
        <taxon>Gammaproteobacteria</taxon>
        <taxon>Enterobacterales</taxon>
        <taxon>Enterobacteriaceae</taxon>
        <taxon>Buttiauxella</taxon>
    </lineage>
</organism>
<accession>A0ABX2WDB9</accession>
<evidence type="ECO:0008006" key="3">
    <source>
        <dbReference type="Google" id="ProtNLM"/>
    </source>
</evidence>